<dbReference type="InterPro" id="IPR036388">
    <property type="entry name" value="WH-like_DNA-bd_sf"/>
</dbReference>
<dbReference type="InterPro" id="IPR051677">
    <property type="entry name" value="AfsR-DnrI-RedD_regulator"/>
</dbReference>
<dbReference type="InterPro" id="IPR011990">
    <property type="entry name" value="TPR-like_helical_dom_sf"/>
</dbReference>
<dbReference type="PROSITE" id="PS51755">
    <property type="entry name" value="OMPR_PHOB"/>
    <property type="match status" value="1"/>
</dbReference>
<dbReference type="InterPro" id="IPR016032">
    <property type="entry name" value="Sig_transdc_resp-reg_C-effctor"/>
</dbReference>
<dbReference type="SUPFAM" id="SSF46894">
    <property type="entry name" value="C-terminal effector domain of the bipartite response regulators"/>
    <property type="match status" value="1"/>
</dbReference>
<evidence type="ECO:0000313" key="7">
    <source>
        <dbReference type="EMBL" id="GIM76483.1"/>
    </source>
</evidence>
<evidence type="ECO:0000256" key="4">
    <source>
        <dbReference type="ARBA" id="ARBA00023163"/>
    </source>
</evidence>
<dbReference type="EMBL" id="BOQP01000027">
    <property type="protein sequence ID" value="GIM76483.1"/>
    <property type="molecule type" value="Genomic_DNA"/>
</dbReference>
<keyword evidence="8" id="KW-1185">Reference proteome</keyword>
<evidence type="ECO:0000256" key="3">
    <source>
        <dbReference type="ARBA" id="ARBA00023125"/>
    </source>
</evidence>
<evidence type="ECO:0000256" key="2">
    <source>
        <dbReference type="ARBA" id="ARBA00023015"/>
    </source>
</evidence>
<comment type="similarity">
    <text evidence="1">Belongs to the AfsR/DnrI/RedD regulatory family.</text>
</comment>
<proteinExistence type="inferred from homology"/>
<dbReference type="InterPro" id="IPR027417">
    <property type="entry name" value="P-loop_NTPase"/>
</dbReference>
<dbReference type="Pfam" id="PF03704">
    <property type="entry name" value="BTAD"/>
    <property type="match status" value="1"/>
</dbReference>
<dbReference type="SUPFAM" id="SSF52540">
    <property type="entry name" value="P-loop containing nucleoside triphosphate hydrolases"/>
    <property type="match status" value="1"/>
</dbReference>
<keyword evidence="2" id="KW-0805">Transcription regulation</keyword>
<dbReference type="Gene3D" id="1.25.40.10">
    <property type="entry name" value="Tetratricopeptide repeat domain"/>
    <property type="match status" value="1"/>
</dbReference>
<dbReference type="PANTHER" id="PTHR35807">
    <property type="entry name" value="TRANSCRIPTIONAL REGULATOR REDD-RELATED"/>
    <property type="match status" value="1"/>
</dbReference>
<accession>A0A919W1G6</accession>
<dbReference type="GO" id="GO:0003677">
    <property type="term" value="F:DNA binding"/>
    <property type="evidence" value="ECO:0007669"/>
    <property type="project" value="UniProtKB-UniRule"/>
</dbReference>
<feature type="domain" description="OmpR/PhoB-type" evidence="6">
    <location>
        <begin position="2"/>
        <end position="106"/>
    </location>
</feature>
<dbReference type="GO" id="GO:0000160">
    <property type="term" value="P:phosphorelay signal transduction system"/>
    <property type="evidence" value="ECO:0007669"/>
    <property type="project" value="InterPro"/>
</dbReference>
<evidence type="ECO:0000256" key="1">
    <source>
        <dbReference type="ARBA" id="ARBA00005820"/>
    </source>
</evidence>
<dbReference type="AlphaFoldDB" id="A0A919W1G6"/>
<dbReference type="PANTHER" id="PTHR35807:SF1">
    <property type="entry name" value="TRANSCRIPTIONAL REGULATOR REDD"/>
    <property type="match status" value="1"/>
</dbReference>
<organism evidence="7 8">
    <name type="scientific">Winogradskya consettensis</name>
    <dbReference type="NCBI Taxonomy" id="113560"/>
    <lineage>
        <taxon>Bacteria</taxon>
        <taxon>Bacillati</taxon>
        <taxon>Actinomycetota</taxon>
        <taxon>Actinomycetes</taxon>
        <taxon>Micromonosporales</taxon>
        <taxon>Micromonosporaceae</taxon>
        <taxon>Winogradskya</taxon>
    </lineage>
</organism>
<sequence length="502" mass="53267">MRNAKAVTPLYVQVMGPLRVWRDEVGRDAGPRQQQCLLALLAVLHGRPVSMGDLVDRLWGTEPPASAVNTVHKYVGGIRRLLEPGLPRRASGAYLTRDGTGYRFIGAPETLDLVRFRRLVAEGKAAAVRGHADGALDSYLPALRLCQGAAGVALAGTEGALATFAAVDSEFFDAAVDAASMAVRAGRATAALPALRLAAEMGRLHEPVHASLVTTLAAAGHRTEALARYRKIRDRLADELGIDPGHELREVRQSTLLRTAPMAVRPAQLPPDQPLFSGRAGELRLLRDLTRDLRTGGRAGPMIVAVDGLGGVGKSALVTRFAHLVAEEFADGQLFLDLRGRDGVPAAEGLRCLLYALGVRASDFPDTAAALVGMYRSLTAGRNLLLVLDDAHDASQVRPLLPNSGAGLVLVTSRRPLIGLAASDGARLIRIHPPDLPEARELLRRRLSALQGPGAGDTGTQTLDEIAERCGRMPLALALLAARLGARPHLPDPRPSRSGAPS</sequence>
<dbReference type="SMART" id="SM01043">
    <property type="entry name" value="BTAD"/>
    <property type="match status" value="1"/>
</dbReference>
<comment type="caution">
    <text evidence="7">The sequence shown here is derived from an EMBL/GenBank/DDBJ whole genome shotgun (WGS) entry which is preliminary data.</text>
</comment>
<dbReference type="Proteomes" id="UP000680865">
    <property type="component" value="Unassembled WGS sequence"/>
</dbReference>
<feature type="DNA-binding region" description="OmpR/PhoB-type" evidence="5">
    <location>
        <begin position="2"/>
        <end position="106"/>
    </location>
</feature>
<dbReference type="SMART" id="SM00862">
    <property type="entry name" value="Trans_reg_C"/>
    <property type="match status" value="1"/>
</dbReference>
<name>A0A919W1G6_9ACTN</name>
<reference evidence="7" key="1">
    <citation type="submission" date="2021-03" db="EMBL/GenBank/DDBJ databases">
        <title>Whole genome shotgun sequence of Actinoplanes consettensis NBRC 14913.</title>
        <authorList>
            <person name="Komaki H."/>
            <person name="Tamura T."/>
        </authorList>
    </citation>
    <scope>NUCLEOTIDE SEQUENCE</scope>
    <source>
        <strain evidence="7">NBRC 14913</strain>
    </source>
</reference>
<dbReference type="RefSeq" id="WP_212999705.1">
    <property type="nucleotide sequence ID" value="NZ_BAAATW010000010.1"/>
</dbReference>
<dbReference type="Pfam" id="PF00486">
    <property type="entry name" value="Trans_reg_C"/>
    <property type="match status" value="1"/>
</dbReference>
<evidence type="ECO:0000259" key="6">
    <source>
        <dbReference type="PROSITE" id="PS51755"/>
    </source>
</evidence>
<keyword evidence="3 5" id="KW-0238">DNA-binding</keyword>
<evidence type="ECO:0000256" key="5">
    <source>
        <dbReference type="PROSITE-ProRule" id="PRU01091"/>
    </source>
</evidence>
<dbReference type="InterPro" id="IPR001867">
    <property type="entry name" value="OmpR/PhoB-type_DNA-bd"/>
</dbReference>
<dbReference type="SUPFAM" id="SSF48452">
    <property type="entry name" value="TPR-like"/>
    <property type="match status" value="1"/>
</dbReference>
<evidence type="ECO:0000313" key="8">
    <source>
        <dbReference type="Proteomes" id="UP000680865"/>
    </source>
</evidence>
<dbReference type="GO" id="GO:0006355">
    <property type="term" value="P:regulation of DNA-templated transcription"/>
    <property type="evidence" value="ECO:0007669"/>
    <property type="project" value="InterPro"/>
</dbReference>
<dbReference type="PRINTS" id="PR00364">
    <property type="entry name" value="DISEASERSIST"/>
</dbReference>
<gene>
    <name evidence="7" type="ORF">Aco04nite_50650</name>
</gene>
<dbReference type="InterPro" id="IPR005158">
    <property type="entry name" value="BTAD"/>
</dbReference>
<protein>
    <recommendedName>
        <fullName evidence="6">OmpR/PhoB-type domain-containing protein</fullName>
    </recommendedName>
</protein>
<keyword evidence="4" id="KW-0804">Transcription</keyword>
<dbReference type="Gene3D" id="1.10.10.10">
    <property type="entry name" value="Winged helix-like DNA-binding domain superfamily/Winged helix DNA-binding domain"/>
    <property type="match status" value="1"/>
</dbReference>